<name>A0A699UN23_TANCI</name>
<feature type="non-terminal residue" evidence="1">
    <location>
        <position position="1"/>
    </location>
</feature>
<reference evidence="1" key="1">
    <citation type="journal article" date="2019" name="Sci. Rep.">
        <title>Draft genome of Tanacetum cinerariifolium, the natural source of mosquito coil.</title>
        <authorList>
            <person name="Yamashiro T."/>
            <person name="Shiraishi A."/>
            <person name="Satake H."/>
            <person name="Nakayama K."/>
        </authorList>
    </citation>
    <scope>NUCLEOTIDE SEQUENCE</scope>
</reference>
<protein>
    <submittedName>
        <fullName evidence="1">Uncharacterized protein</fullName>
    </submittedName>
</protein>
<dbReference type="AlphaFoldDB" id="A0A699UN23"/>
<evidence type="ECO:0000313" key="1">
    <source>
        <dbReference type="EMBL" id="GFD23940.1"/>
    </source>
</evidence>
<dbReference type="EMBL" id="BKCJ011348642">
    <property type="protein sequence ID" value="GFD23940.1"/>
    <property type="molecule type" value="Genomic_DNA"/>
</dbReference>
<accession>A0A699UN23</accession>
<comment type="caution">
    <text evidence="1">The sequence shown here is derived from an EMBL/GenBank/DDBJ whole genome shotgun (WGS) entry which is preliminary data.</text>
</comment>
<sequence>FDFVIEGEDHVRLTSKKIKAQNRIEEYAKAKAAKHEVKERKKEIVDIISPDVVSKYYKAKLQYEKYCDKMLNRRASSKITNCDVLTIKGHITLKV</sequence>
<proteinExistence type="predicted"/>
<gene>
    <name evidence="1" type="ORF">Tci_895909</name>
</gene>
<organism evidence="1">
    <name type="scientific">Tanacetum cinerariifolium</name>
    <name type="common">Dalmatian daisy</name>
    <name type="synonym">Chrysanthemum cinerariifolium</name>
    <dbReference type="NCBI Taxonomy" id="118510"/>
    <lineage>
        <taxon>Eukaryota</taxon>
        <taxon>Viridiplantae</taxon>
        <taxon>Streptophyta</taxon>
        <taxon>Embryophyta</taxon>
        <taxon>Tracheophyta</taxon>
        <taxon>Spermatophyta</taxon>
        <taxon>Magnoliopsida</taxon>
        <taxon>eudicotyledons</taxon>
        <taxon>Gunneridae</taxon>
        <taxon>Pentapetalae</taxon>
        <taxon>asterids</taxon>
        <taxon>campanulids</taxon>
        <taxon>Asterales</taxon>
        <taxon>Asteraceae</taxon>
        <taxon>Asteroideae</taxon>
        <taxon>Anthemideae</taxon>
        <taxon>Anthemidinae</taxon>
        <taxon>Tanacetum</taxon>
    </lineage>
</organism>